<protein>
    <recommendedName>
        <fullName evidence="4">DUF4199 domain-containing protein</fullName>
    </recommendedName>
</protein>
<gene>
    <name evidence="2" type="ORF">GCM10023184_06250</name>
</gene>
<keyword evidence="1" id="KW-1133">Transmembrane helix</keyword>
<feature type="transmembrane region" description="Helical" evidence="1">
    <location>
        <begin position="67"/>
        <end position="90"/>
    </location>
</feature>
<keyword evidence="3" id="KW-1185">Reference proteome</keyword>
<accession>A0ABP8GBM1</accession>
<dbReference type="Pfam" id="PF13858">
    <property type="entry name" value="DUF4199"/>
    <property type="match status" value="1"/>
</dbReference>
<dbReference type="InterPro" id="IPR025250">
    <property type="entry name" value="DUF4199"/>
</dbReference>
<feature type="transmembrane region" description="Helical" evidence="1">
    <location>
        <begin position="38"/>
        <end position="55"/>
    </location>
</feature>
<feature type="transmembrane region" description="Helical" evidence="1">
    <location>
        <begin position="7"/>
        <end position="26"/>
    </location>
</feature>
<evidence type="ECO:0008006" key="4">
    <source>
        <dbReference type="Google" id="ProtNLM"/>
    </source>
</evidence>
<feature type="transmembrane region" description="Helical" evidence="1">
    <location>
        <begin position="133"/>
        <end position="159"/>
    </location>
</feature>
<evidence type="ECO:0000256" key="1">
    <source>
        <dbReference type="SAM" id="Phobius"/>
    </source>
</evidence>
<keyword evidence="1" id="KW-0812">Transmembrane</keyword>
<organism evidence="2 3">
    <name type="scientific">Flaviaesturariibacter amylovorans</name>
    <dbReference type="NCBI Taxonomy" id="1084520"/>
    <lineage>
        <taxon>Bacteria</taxon>
        <taxon>Pseudomonadati</taxon>
        <taxon>Bacteroidota</taxon>
        <taxon>Chitinophagia</taxon>
        <taxon>Chitinophagales</taxon>
        <taxon>Chitinophagaceae</taxon>
        <taxon>Flaviaestuariibacter</taxon>
    </lineage>
</organism>
<dbReference type="EMBL" id="BAABGY010000002">
    <property type="protein sequence ID" value="GAA4320852.1"/>
    <property type="molecule type" value="Genomic_DNA"/>
</dbReference>
<proteinExistence type="predicted"/>
<dbReference type="RefSeq" id="WP_345253288.1">
    <property type="nucleotide sequence ID" value="NZ_BAABGY010000002.1"/>
</dbReference>
<reference evidence="3" key="1">
    <citation type="journal article" date="2019" name="Int. J. Syst. Evol. Microbiol.">
        <title>The Global Catalogue of Microorganisms (GCM) 10K type strain sequencing project: providing services to taxonomists for standard genome sequencing and annotation.</title>
        <authorList>
            <consortium name="The Broad Institute Genomics Platform"/>
            <consortium name="The Broad Institute Genome Sequencing Center for Infectious Disease"/>
            <person name="Wu L."/>
            <person name="Ma J."/>
        </authorList>
    </citation>
    <scope>NUCLEOTIDE SEQUENCE [LARGE SCALE GENOMIC DNA]</scope>
    <source>
        <strain evidence="3">JCM 17919</strain>
    </source>
</reference>
<sequence>MKQTALRYGGLSLASLVVIFSLTFLVFRGSTDYDKMEVLGYLSMLVAMAFVFFGIRHYRNEVAGGYLSFGAGLKVGLLIVIIPAIGFGLFDLLYTEVLNPGWKASYTAHQLTKLKPEEQEAFRKEMEAFANPVFQFVAMAGTVLVLGLIVTIISTLALMRRRGVAASL</sequence>
<keyword evidence="1" id="KW-0472">Membrane</keyword>
<dbReference type="Proteomes" id="UP001501725">
    <property type="component" value="Unassembled WGS sequence"/>
</dbReference>
<name>A0ABP8GBM1_9BACT</name>
<evidence type="ECO:0000313" key="3">
    <source>
        <dbReference type="Proteomes" id="UP001501725"/>
    </source>
</evidence>
<evidence type="ECO:0000313" key="2">
    <source>
        <dbReference type="EMBL" id="GAA4320852.1"/>
    </source>
</evidence>
<comment type="caution">
    <text evidence="2">The sequence shown here is derived from an EMBL/GenBank/DDBJ whole genome shotgun (WGS) entry which is preliminary data.</text>
</comment>